<dbReference type="Pfam" id="PF04472">
    <property type="entry name" value="SepF"/>
    <property type="match status" value="1"/>
</dbReference>
<proteinExistence type="predicted"/>
<protein>
    <recommendedName>
        <fullName evidence="7">Cell division protein SepF</fullName>
    </recommendedName>
</protein>
<dbReference type="PANTHER" id="PTHR35798">
    <property type="entry name" value="CELL DIVISION PROTEIN SEPF"/>
    <property type="match status" value="1"/>
</dbReference>
<keyword evidence="6" id="KW-1185">Reference proteome</keyword>
<dbReference type="AlphaFoldDB" id="A0A563VK85"/>
<dbReference type="RefSeq" id="WP_144869691.1">
    <property type="nucleotide sequence ID" value="NZ_LR213877.1"/>
</dbReference>
<dbReference type="InterPro" id="IPR007561">
    <property type="entry name" value="Cell_div_SepF/SepF-rel"/>
</dbReference>
<organism evidence="5 6">
    <name type="scientific">Hyella patelloides LEGE 07179</name>
    <dbReference type="NCBI Taxonomy" id="945734"/>
    <lineage>
        <taxon>Bacteria</taxon>
        <taxon>Bacillati</taxon>
        <taxon>Cyanobacteriota</taxon>
        <taxon>Cyanophyceae</taxon>
        <taxon>Pleurocapsales</taxon>
        <taxon>Hyellaceae</taxon>
        <taxon>Hyella</taxon>
    </lineage>
</organism>
<evidence type="ECO:0000313" key="6">
    <source>
        <dbReference type="Proteomes" id="UP000320055"/>
    </source>
</evidence>
<reference evidence="5 6" key="1">
    <citation type="submission" date="2019-01" db="EMBL/GenBank/DDBJ databases">
        <authorList>
            <person name="Brito A."/>
        </authorList>
    </citation>
    <scope>NUCLEOTIDE SEQUENCE [LARGE SCALE GENOMIC DNA]</scope>
    <source>
        <strain evidence="5">1</strain>
    </source>
</reference>
<evidence type="ECO:0000313" key="5">
    <source>
        <dbReference type="EMBL" id="VEP11890.1"/>
    </source>
</evidence>
<dbReference type="Proteomes" id="UP000320055">
    <property type="component" value="Unassembled WGS sequence"/>
</dbReference>
<evidence type="ECO:0000256" key="1">
    <source>
        <dbReference type="ARBA" id="ARBA00022618"/>
    </source>
</evidence>
<evidence type="ECO:0000256" key="3">
    <source>
        <dbReference type="ARBA" id="ARBA00023306"/>
    </source>
</evidence>
<comment type="function">
    <text evidence="4">Cell division protein that is part of the divisome complex and is recruited early to the Z-ring. Probably stimulates Z-ring formation, perhaps through the cross-linking of FtsZ protofilaments. Its function overlaps with FtsA.</text>
</comment>
<evidence type="ECO:0008006" key="7">
    <source>
        <dbReference type="Google" id="ProtNLM"/>
    </source>
</evidence>
<keyword evidence="1" id="KW-0132">Cell division</keyword>
<keyword evidence="3" id="KW-0131">Cell cycle</keyword>
<dbReference type="InterPro" id="IPR023052">
    <property type="entry name" value="Cell_div_SepF"/>
</dbReference>
<sequence>MNLPATEYADIFILEPESQSEIMSALQKLKERYTVVVNLAHLEPLHAQQAADMMAGCSCAIEGTATWLGQRTYMYTPNNVYVNRAS</sequence>
<dbReference type="Gene3D" id="3.30.110.150">
    <property type="entry name" value="SepF-like protein"/>
    <property type="match status" value="1"/>
</dbReference>
<dbReference type="OrthoDB" id="427700at2"/>
<gene>
    <name evidence="5" type="ORF">H1P_1240014</name>
</gene>
<accession>A0A563VK85</accession>
<keyword evidence="2" id="KW-0717">Septation</keyword>
<evidence type="ECO:0000256" key="4">
    <source>
        <dbReference type="ARBA" id="ARBA00044936"/>
    </source>
</evidence>
<dbReference type="PANTHER" id="PTHR35798:SF1">
    <property type="entry name" value="CELL DIVISION PROTEIN SEPF"/>
    <property type="match status" value="1"/>
</dbReference>
<name>A0A563VK85_9CYAN</name>
<dbReference type="InterPro" id="IPR038594">
    <property type="entry name" value="SepF-like_sf"/>
</dbReference>
<evidence type="ECO:0000256" key="2">
    <source>
        <dbReference type="ARBA" id="ARBA00023210"/>
    </source>
</evidence>
<dbReference type="EMBL" id="CAACVJ010000029">
    <property type="protein sequence ID" value="VEP11890.1"/>
    <property type="molecule type" value="Genomic_DNA"/>
</dbReference>
<dbReference type="GO" id="GO:0000917">
    <property type="term" value="P:division septum assembly"/>
    <property type="evidence" value="ECO:0007669"/>
    <property type="project" value="UniProtKB-KW"/>
</dbReference>